<evidence type="ECO:0000313" key="1">
    <source>
        <dbReference type="EMBL" id="EGX59319.1"/>
    </source>
</evidence>
<reference evidence="1 2" key="1">
    <citation type="submission" date="2011-08" db="EMBL/GenBank/DDBJ databases">
        <authorList>
            <person name="Lin Y."/>
            <person name="Hao X."/>
            <person name="Johnstone L."/>
            <person name="Miller S.J."/>
            <person name="Wei G."/>
            <person name="Rensing C."/>
        </authorList>
    </citation>
    <scope>NUCLEOTIDE SEQUENCE [LARGE SCALE GENOMIC DNA]</scope>
    <source>
        <strain evidence="1 2">K42</strain>
    </source>
</reference>
<evidence type="ECO:0000313" key="2">
    <source>
        <dbReference type="Proteomes" id="UP000004217"/>
    </source>
</evidence>
<organism evidence="1 2">
    <name type="scientific">Streptomyces zinciresistens K42</name>
    <dbReference type="NCBI Taxonomy" id="700597"/>
    <lineage>
        <taxon>Bacteria</taxon>
        <taxon>Bacillati</taxon>
        <taxon>Actinomycetota</taxon>
        <taxon>Actinomycetes</taxon>
        <taxon>Kitasatosporales</taxon>
        <taxon>Streptomycetaceae</taxon>
        <taxon>Streptomyces</taxon>
    </lineage>
</organism>
<sequence length="77" mass="8561">MRTRTPRCPKCRTVETFRLLGRQEGAAVREEEGPGACPDDPRRCTGKGCRTYYPRFHEAGHGLLPERSGEEKAAAGE</sequence>
<dbReference type="OrthoDB" id="4241603at2"/>
<dbReference type="PATRIC" id="fig|700597.3.peg.2647"/>
<protein>
    <submittedName>
        <fullName evidence="1">Uncharacterized protein</fullName>
    </submittedName>
</protein>
<gene>
    <name evidence="1" type="ORF">SZN_13502</name>
</gene>
<dbReference type="RefSeq" id="WP_007495184.1">
    <property type="nucleotide sequence ID" value="NZ_AGBF01000033.1"/>
</dbReference>
<keyword evidence="2" id="KW-1185">Reference proteome</keyword>
<name>G2GB27_9ACTN</name>
<dbReference type="AlphaFoldDB" id="G2GB27"/>
<comment type="caution">
    <text evidence="1">The sequence shown here is derived from an EMBL/GenBank/DDBJ whole genome shotgun (WGS) entry which is preliminary data.</text>
</comment>
<accession>G2GB27</accession>
<dbReference type="Proteomes" id="UP000004217">
    <property type="component" value="Unassembled WGS sequence"/>
</dbReference>
<dbReference type="EMBL" id="AGBF01000033">
    <property type="protein sequence ID" value="EGX59319.1"/>
    <property type="molecule type" value="Genomic_DNA"/>
</dbReference>
<proteinExistence type="predicted"/>